<sequence>MKTQWLFFDIGSTLIDETKAYEHRILDAIEGTDITFEQLNEKRKFFAKQNLRGDLEAIEYFGLKRTPWHSEDEYPYPDAEKVLAYLHAKGYKLGVIANQPTGTEDRLRSWDLLKYFSTVAASSELSISKPDKAIFLKALEMSNCTTENATMIGDRLDNDIYPAIELGMKTIWIKQGIAAYQQLDPTKAAPDQIINSLSELTTIL</sequence>
<evidence type="ECO:0000256" key="2">
    <source>
        <dbReference type="ARBA" id="ARBA00022723"/>
    </source>
</evidence>
<keyword evidence="4" id="KW-0460">Magnesium</keyword>
<gene>
    <name evidence="5" type="ORF">SAMN02910406_02442</name>
</gene>
<comment type="cofactor">
    <cofactor evidence="1">
        <name>Mg(2+)</name>
        <dbReference type="ChEBI" id="CHEBI:18420"/>
    </cofactor>
</comment>
<dbReference type="SFLD" id="SFLDG01129">
    <property type="entry name" value="C1.5:_HAD__Beta-PGM__Phosphata"/>
    <property type="match status" value="1"/>
</dbReference>
<dbReference type="Gene3D" id="1.10.150.520">
    <property type="match status" value="1"/>
</dbReference>
<dbReference type="PANTHER" id="PTHR46470">
    <property type="entry name" value="N-ACYLNEURAMINATE-9-PHOSPHATASE"/>
    <property type="match status" value="1"/>
</dbReference>
<evidence type="ECO:0000256" key="4">
    <source>
        <dbReference type="ARBA" id="ARBA00022842"/>
    </source>
</evidence>
<organism evidence="5 6">
    <name type="scientific">Ruminococcus albus</name>
    <dbReference type="NCBI Taxonomy" id="1264"/>
    <lineage>
        <taxon>Bacteria</taxon>
        <taxon>Bacillati</taxon>
        <taxon>Bacillota</taxon>
        <taxon>Clostridia</taxon>
        <taxon>Eubacteriales</taxon>
        <taxon>Oscillospiraceae</taxon>
        <taxon>Ruminococcus</taxon>
    </lineage>
</organism>
<dbReference type="Gene3D" id="3.40.50.1000">
    <property type="entry name" value="HAD superfamily/HAD-like"/>
    <property type="match status" value="1"/>
</dbReference>
<dbReference type="InterPro" id="IPR051400">
    <property type="entry name" value="HAD-like_hydrolase"/>
</dbReference>
<dbReference type="InterPro" id="IPR041492">
    <property type="entry name" value="HAD_2"/>
</dbReference>
<evidence type="ECO:0000256" key="1">
    <source>
        <dbReference type="ARBA" id="ARBA00001946"/>
    </source>
</evidence>
<dbReference type="AlphaFoldDB" id="A0A1I1MI02"/>
<keyword evidence="2" id="KW-0479">Metal-binding</keyword>
<dbReference type="GO" id="GO:0016791">
    <property type="term" value="F:phosphatase activity"/>
    <property type="evidence" value="ECO:0007669"/>
    <property type="project" value="TreeGrafter"/>
</dbReference>
<dbReference type="SUPFAM" id="SSF56784">
    <property type="entry name" value="HAD-like"/>
    <property type="match status" value="1"/>
</dbReference>
<dbReference type="InterPro" id="IPR006439">
    <property type="entry name" value="HAD-SF_hydro_IA"/>
</dbReference>
<name>A0A1I1MI02_RUMAL</name>
<protein>
    <submittedName>
        <fullName evidence="5">Putative hydrolase of the HAD superfamily</fullName>
    </submittedName>
</protein>
<dbReference type="SFLD" id="SFLDS00003">
    <property type="entry name" value="Haloacid_Dehalogenase"/>
    <property type="match status" value="1"/>
</dbReference>
<dbReference type="InterPro" id="IPR036412">
    <property type="entry name" value="HAD-like_sf"/>
</dbReference>
<accession>A0A1I1MI02</accession>
<reference evidence="5 6" key="1">
    <citation type="submission" date="2016-10" db="EMBL/GenBank/DDBJ databases">
        <authorList>
            <person name="de Groot N.N."/>
        </authorList>
    </citation>
    <scope>NUCLEOTIDE SEQUENCE [LARGE SCALE GENOMIC DNA]</scope>
    <source>
        <strain evidence="5 6">AR67</strain>
    </source>
</reference>
<dbReference type="PANTHER" id="PTHR46470:SF2">
    <property type="entry name" value="GLYCERALDEHYDE 3-PHOSPHATE PHOSPHATASE"/>
    <property type="match status" value="1"/>
</dbReference>
<dbReference type="EMBL" id="FOKQ01000022">
    <property type="protein sequence ID" value="SFC82303.1"/>
    <property type="molecule type" value="Genomic_DNA"/>
</dbReference>
<dbReference type="NCBIfam" id="TIGR01549">
    <property type="entry name" value="HAD-SF-IA-v1"/>
    <property type="match status" value="1"/>
</dbReference>
<dbReference type="OrthoDB" id="9131041at2"/>
<evidence type="ECO:0000313" key="6">
    <source>
        <dbReference type="Proteomes" id="UP000182192"/>
    </source>
</evidence>
<keyword evidence="3 5" id="KW-0378">Hydrolase</keyword>
<dbReference type="Pfam" id="PF13419">
    <property type="entry name" value="HAD_2"/>
    <property type="match status" value="1"/>
</dbReference>
<dbReference type="GO" id="GO:0044281">
    <property type="term" value="P:small molecule metabolic process"/>
    <property type="evidence" value="ECO:0007669"/>
    <property type="project" value="UniProtKB-ARBA"/>
</dbReference>
<dbReference type="InterPro" id="IPR023214">
    <property type="entry name" value="HAD_sf"/>
</dbReference>
<evidence type="ECO:0000313" key="5">
    <source>
        <dbReference type="EMBL" id="SFC82303.1"/>
    </source>
</evidence>
<dbReference type="NCBIfam" id="TIGR01509">
    <property type="entry name" value="HAD-SF-IA-v3"/>
    <property type="match status" value="1"/>
</dbReference>
<proteinExistence type="predicted"/>
<dbReference type="GO" id="GO:0046872">
    <property type="term" value="F:metal ion binding"/>
    <property type="evidence" value="ECO:0007669"/>
    <property type="project" value="UniProtKB-KW"/>
</dbReference>
<dbReference type="RefSeq" id="WP_074962096.1">
    <property type="nucleotide sequence ID" value="NZ_FOKQ01000022.1"/>
</dbReference>
<evidence type="ECO:0000256" key="3">
    <source>
        <dbReference type="ARBA" id="ARBA00022801"/>
    </source>
</evidence>
<dbReference type="Proteomes" id="UP000182192">
    <property type="component" value="Unassembled WGS sequence"/>
</dbReference>